<accession>A0A6J7N9I1</accession>
<dbReference type="EMBL" id="CAFBQK010000029">
    <property type="protein sequence ID" value="CAB5048051.1"/>
    <property type="molecule type" value="Genomic_DNA"/>
</dbReference>
<evidence type="ECO:0000313" key="7">
    <source>
        <dbReference type="EMBL" id="CAB5073575.1"/>
    </source>
</evidence>
<dbReference type="AlphaFoldDB" id="A0A6J7N9I1"/>
<dbReference type="EMBL" id="CAFABI010000033">
    <property type="protein sequence ID" value="CAB4824775.1"/>
    <property type="molecule type" value="Genomic_DNA"/>
</dbReference>
<evidence type="ECO:0000313" key="6">
    <source>
        <dbReference type="EMBL" id="CAB5048051.1"/>
    </source>
</evidence>
<dbReference type="EMBL" id="CAEZWO010000016">
    <property type="protein sequence ID" value="CAB4653166.1"/>
    <property type="molecule type" value="Genomic_DNA"/>
</dbReference>
<protein>
    <submittedName>
        <fullName evidence="5">Unannotated protein</fullName>
    </submittedName>
</protein>
<evidence type="ECO:0000313" key="5">
    <source>
        <dbReference type="EMBL" id="CAB4988885.1"/>
    </source>
</evidence>
<evidence type="ECO:0000313" key="3">
    <source>
        <dbReference type="EMBL" id="CAB4824775.1"/>
    </source>
</evidence>
<evidence type="ECO:0000313" key="2">
    <source>
        <dbReference type="EMBL" id="CAB4772792.1"/>
    </source>
</evidence>
<dbReference type="EMBL" id="CAFAZX010000058">
    <property type="protein sequence ID" value="CAB4844140.1"/>
    <property type="molecule type" value="Genomic_DNA"/>
</dbReference>
<evidence type="ECO:0000313" key="1">
    <source>
        <dbReference type="EMBL" id="CAB4653166.1"/>
    </source>
</evidence>
<evidence type="ECO:0000313" key="4">
    <source>
        <dbReference type="EMBL" id="CAB4844140.1"/>
    </source>
</evidence>
<dbReference type="EMBL" id="CAFBRB010000035">
    <property type="protein sequence ID" value="CAB5073575.1"/>
    <property type="molecule type" value="Genomic_DNA"/>
</dbReference>
<name>A0A6J7N9I1_9ZZZZ</name>
<proteinExistence type="predicted"/>
<gene>
    <name evidence="1" type="ORF">UFOPK2254_00278</name>
    <name evidence="2" type="ORF">UFOPK2907_00649</name>
    <name evidence="3" type="ORF">UFOPK3197_00436</name>
    <name evidence="4" type="ORF">UFOPK3241_00998</name>
    <name evidence="5" type="ORF">UFOPK3937_01174</name>
    <name evidence="6" type="ORF">UFOPK4265_00357</name>
    <name evidence="7" type="ORF">UFOPK4401_00474</name>
</gene>
<reference evidence="5" key="1">
    <citation type="submission" date="2020-05" db="EMBL/GenBank/DDBJ databases">
        <authorList>
            <person name="Chiriac C."/>
            <person name="Salcher M."/>
            <person name="Ghai R."/>
            <person name="Kavagutti S V."/>
        </authorList>
    </citation>
    <scope>NUCLEOTIDE SEQUENCE</scope>
</reference>
<sequence>MIALALIPLLMVATLLGVAMVFAEEFTEVLRD</sequence>
<dbReference type="EMBL" id="CAFBOJ010000156">
    <property type="protein sequence ID" value="CAB4988885.1"/>
    <property type="molecule type" value="Genomic_DNA"/>
</dbReference>
<organism evidence="5">
    <name type="scientific">freshwater metagenome</name>
    <dbReference type="NCBI Taxonomy" id="449393"/>
    <lineage>
        <taxon>unclassified sequences</taxon>
        <taxon>metagenomes</taxon>
        <taxon>ecological metagenomes</taxon>
    </lineage>
</organism>
<dbReference type="EMBL" id="CAEZZR010000049">
    <property type="protein sequence ID" value="CAB4772792.1"/>
    <property type="molecule type" value="Genomic_DNA"/>
</dbReference>